<gene>
    <name evidence="1" type="ORF">A3D62_03090</name>
</gene>
<evidence type="ECO:0000313" key="1">
    <source>
        <dbReference type="EMBL" id="OGG55002.1"/>
    </source>
</evidence>
<accession>A0A1F6D1T5</accession>
<name>A0A1F6D1T5_9BACT</name>
<protein>
    <submittedName>
        <fullName evidence="1">Uncharacterized protein</fullName>
    </submittedName>
</protein>
<dbReference type="Proteomes" id="UP000177659">
    <property type="component" value="Unassembled WGS sequence"/>
</dbReference>
<comment type="caution">
    <text evidence="1">The sequence shown here is derived from an EMBL/GenBank/DDBJ whole genome shotgun (WGS) entry which is preliminary data.</text>
</comment>
<proteinExistence type="predicted"/>
<dbReference type="EMBL" id="MFLC01000025">
    <property type="protein sequence ID" value="OGG55002.1"/>
    <property type="molecule type" value="Genomic_DNA"/>
</dbReference>
<evidence type="ECO:0000313" key="2">
    <source>
        <dbReference type="Proteomes" id="UP000177659"/>
    </source>
</evidence>
<dbReference type="AlphaFoldDB" id="A0A1F6D1T5"/>
<reference evidence="1 2" key="1">
    <citation type="journal article" date="2016" name="Nat. Commun.">
        <title>Thousands of microbial genomes shed light on interconnected biogeochemical processes in an aquifer system.</title>
        <authorList>
            <person name="Anantharaman K."/>
            <person name="Brown C.T."/>
            <person name="Hug L.A."/>
            <person name="Sharon I."/>
            <person name="Castelle C.J."/>
            <person name="Probst A.J."/>
            <person name="Thomas B.C."/>
            <person name="Singh A."/>
            <person name="Wilkins M.J."/>
            <person name="Karaoz U."/>
            <person name="Brodie E.L."/>
            <person name="Williams K.H."/>
            <person name="Hubbard S.S."/>
            <person name="Banfield J.F."/>
        </authorList>
    </citation>
    <scope>NUCLEOTIDE SEQUENCE [LARGE SCALE GENOMIC DNA]</scope>
</reference>
<sequence length="84" mass="9673">MFLKRVRKQTALLAWGIEKRSHVEWSETGELGEKVLNERSEFRNLTPILPSRTKHTENEACVSFSGFCEVELLRGSFVILPHTT</sequence>
<organism evidence="1 2">
    <name type="scientific">Candidatus Kaiserbacteria bacterium RIFCSPHIGHO2_02_FULL_49_11</name>
    <dbReference type="NCBI Taxonomy" id="1798489"/>
    <lineage>
        <taxon>Bacteria</taxon>
        <taxon>Candidatus Kaiseribacteriota</taxon>
    </lineage>
</organism>